<comment type="similarity">
    <text evidence="1">Belongs to the metallophosphoesterase superfamily. YfcE family.</text>
</comment>
<dbReference type="Pfam" id="PF12850">
    <property type="entry name" value="Metallophos_2"/>
    <property type="match status" value="1"/>
</dbReference>
<sequence length="247" mass="26662">MKLALLADIHSNIEALDACLEHARQEGADAFAVLGDLVGYGADPGPVIDRILALGTSLHVAVLGNHDAAAVGRSQEPMNDEAQAAIEWTIPQLNDEQRAFLAQLPLVVRDDDVTWVHASAEYPELFPYVASAADARASLLAAGTRYVFCGHVHDPTLYYVGSDGRLTPFMPTPGFGIPVGRHRSWLGIVGSCGQPRDGRTGAWYAMFDRSRARLSYHRVPYDTASAAAKIRRAGLAERFALQIEGLA</sequence>
<dbReference type="CDD" id="cd00838">
    <property type="entry name" value="MPP_superfamily"/>
    <property type="match status" value="1"/>
</dbReference>
<protein>
    <submittedName>
        <fullName evidence="3">Metallophosphoesterase</fullName>
    </submittedName>
</protein>
<dbReference type="SUPFAM" id="SSF56300">
    <property type="entry name" value="Metallo-dependent phosphatases"/>
    <property type="match status" value="1"/>
</dbReference>
<accession>A0ABX7M6A4</accession>
<proteinExistence type="inferred from homology"/>
<dbReference type="InterPro" id="IPR024654">
    <property type="entry name" value="Calcineurin-like_PHP_lpxH"/>
</dbReference>
<dbReference type="Proteomes" id="UP000663570">
    <property type="component" value="Chromosome"/>
</dbReference>
<evidence type="ECO:0000313" key="4">
    <source>
        <dbReference type="Proteomes" id="UP000663570"/>
    </source>
</evidence>
<dbReference type="InterPro" id="IPR029052">
    <property type="entry name" value="Metallo-depent_PP-like"/>
</dbReference>
<dbReference type="InterPro" id="IPR011152">
    <property type="entry name" value="Pesterase_MJ0912"/>
</dbReference>
<keyword evidence="4" id="KW-1185">Reference proteome</keyword>
<dbReference type="InterPro" id="IPR050126">
    <property type="entry name" value="Ap4A_hydrolase"/>
</dbReference>
<evidence type="ECO:0000259" key="2">
    <source>
        <dbReference type="Pfam" id="PF12850"/>
    </source>
</evidence>
<dbReference type="EMBL" id="CP071060">
    <property type="protein sequence ID" value="QSI76273.1"/>
    <property type="molecule type" value="Genomic_DNA"/>
</dbReference>
<dbReference type="PANTHER" id="PTHR42850:SF2">
    <property type="entry name" value="BLL5683 PROTEIN"/>
    <property type="match status" value="1"/>
</dbReference>
<evidence type="ECO:0000256" key="1">
    <source>
        <dbReference type="ARBA" id="ARBA00008950"/>
    </source>
</evidence>
<reference evidence="3 4" key="1">
    <citation type="submission" date="2021-02" db="EMBL/GenBank/DDBJ databases">
        <title>Niveibacterium changnyeongensis HC41.</title>
        <authorList>
            <person name="Kang M."/>
        </authorList>
    </citation>
    <scope>NUCLEOTIDE SEQUENCE [LARGE SCALE GENOMIC DNA]</scope>
    <source>
        <strain evidence="3 4">HC41</strain>
    </source>
</reference>
<dbReference type="RefSeq" id="WP_206254001.1">
    <property type="nucleotide sequence ID" value="NZ_CP071060.1"/>
</dbReference>
<evidence type="ECO:0000313" key="3">
    <source>
        <dbReference type="EMBL" id="QSI76273.1"/>
    </source>
</evidence>
<dbReference type="PIRSF" id="PIRSF000883">
    <property type="entry name" value="Pesterase_MJ0912"/>
    <property type="match status" value="1"/>
</dbReference>
<dbReference type="Gene3D" id="3.60.21.10">
    <property type="match status" value="1"/>
</dbReference>
<gene>
    <name evidence="3" type="ORF">JY500_17650</name>
</gene>
<organism evidence="3 4">
    <name type="scientific">Niveibacterium microcysteis</name>
    <dbReference type="NCBI Taxonomy" id="2811415"/>
    <lineage>
        <taxon>Bacteria</taxon>
        <taxon>Pseudomonadati</taxon>
        <taxon>Pseudomonadota</taxon>
        <taxon>Betaproteobacteria</taxon>
        <taxon>Rhodocyclales</taxon>
        <taxon>Rhodocyclaceae</taxon>
        <taxon>Niveibacterium</taxon>
    </lineage>
</organism>
<feature type="domain" description="Calcineurin-like phosphoesterase" evidence="2">
    <location>
        <begin position="1"/>
        <end position="161"/>
    </location>
</feature>
<name>A0ABX7M6A4_9RHOO</name>
<dbReference type="PANTHER" id="PTHR42850">
    <property type="entry name" value="METALLOPHOSPHOESTERASE"/>
    <property type="match status" value="1"/>
</dbReference>